<dbReference type="RefSeq" id="WP_127760863.1">
    <property type="nucleotide sequence ID" value="NZ_CP026095.1"/>
</dbReference>
<name>A0A3Q9RKD6_9BACI</name>
<evidence type="ECO:0000313" key="3">
    <source>
        <dbReference type="Proteomes" id="UP000283095"/>
    </source>
</evidence>
<dbReference type="KEGG" id="pasa:BAOM_3140"/>
<organism evidence="2 3">
    <name type="scientific">Peribacillus asahii</name>
    <dbReference type="NCBI Taxonomy" id="228899"/>
    <lineage>
        <taxon>Bacteria</taxon>
        <taxon>Bacillati</taxon>
        <taxon>Bacillota</taxon>
        <taxon>Bacilli</taxon>
        <taxon>Bacillales</taxon>
        <taxon>Bacillaceae</taxon>
        <taxon>Peribacillus</taxon>
    </lineage>
</organism>
<protein>
    <recommendedName>
        <fullName evidence="1">DUF5659 domain-containing protein</fullName>
    </recommendedName>
</protein>
<dbReference type="Pfam" id="PF18903">
    <property type="entry name" value="DUF5659"/>
    <property type="match status" value="1"/>
</dbReference>
<dbReference type="OrthoDB" id="2973707at2"/>
<proteinExistence type="predicted"/>
<dbReference type="InterPro" id="IPR043718">
    <property type="entry name" value="DUF5659"/>
</dbReference>
<evidence type="ECO:0000313" key="2">
    <source>
        <dbReference type="EMBL" id="AZV43749.1"/>
    </source>
</evidence>
<reference evidence="2 3" key="1">
    <citation type="submission" date="2018-01" db="EMBL/GenBank/DDBJ databases">
        <title>Bacillus asahii Genome sequencing and assembly.</title>
        <authorList>
            <person name="Jiang H."/>
            <person name="Feng Y."/>
            <person name="Zhao F."/>
            <person name="Lin X."/>
        </authorList>
    </citation>
    <scope>NUCLEOTIDE SEQUENCE [LARGE SCALE GENOMIC DNA]</scope>
    <source>
        <strain evidence="2 3">OM18</strain>
    </source>
</reference>
<evidence type="ECO:0000259" key="1">
    <source>
        <dbReference type="Pfam" id="PF18903"/>
    </source>
</evidence>
<dbReference type="Proteomes" id="UP000283095">
    <property type="component" value="Chromosome"/>
</dbReference>
<dbReference type="AlphaFoldDB" id="A0A3Q9RKD6"/>
<accession>A0A3Q9RKD6</accession>
<feature type="domain" description="DUF5659" evidence="1">
    <location>
        <begin position="2"/>
        <end position="55"/>
    </location>
</feature>
<gene>
    <name evidence="2" type="ORF">BAOM_3140</name>
</gene>
<sequence length="59" mass="6971">MKKEYIVFSNQLAGYLMMNKFPLKRMGKSDKQGSNLNIFFFNESEDLLSKVEEFKSIKK</sequence>
<dbReference type="EMBL" id="CP026095">
    <property type="protein sequence ID" value="AZV43749.1"/>
    <property type="molecule type" value="Genomic_DNA"/>
</dbReference>